<evidence type="ECO:0000313" key="2">
    <source>
        <dbReference type="Proteomes" id="UP001159363"/>
    </source>
</evidence>
<sequence length="125" mass="14571">MSFSKYTKCKKRTTESEHCVFQEIWEFAYFCCESGGKIACLICSQSISVAKGYNLRCHYESHRHKYDRVTGIVSLQNTTTGEDIFEVLYIVSWEGLIFLYHNRFVARLLAKQKELSPASKLHHIH</sequence>
<evidence type="ECO:0008006" key="3">
    <source>
        <dbReference type="Google" id="ProtNLM"/>
    </source>
</evidence>
<reference evidence="1 2" key="1">
    <citation type="submission" date="2023-02" db="EMBL/GenBank/DDBJ databases">
        <title>LHISI_Scaffold_Assembly.</title>
        <authorList>
            <person name="Stuart O.P."/>
            <person name="Cleave R."/>
            <person name="Magrath M.J.L."/>
            <person name="Mikheyev A.S."/>
        </authorList>
    </citation>
    <scope>NUCLEOTIDE SEQUENCE [LARGE SCALE GENOMIC DNA]</scope>
    <source>
        <strain evidence="1">Daus_M_001</strain>
        <tissue evidence="1">Leg muscle</tissue>
    </source>
</reference>
<gene>
    <name evidence="1" type="ORF">PR048_025217</name>
</gene>
<protein>
    <recommendedName>
        <fullName evidence="3">SPIN-DOC-like zinc-finger domain-containing protein</fullName>
    </recommendedName>
</protein>
<dbReference type="InterPro" id="IPR042224">
    <property type="entry name" value="GTF2IRD2"/>
</dbReference>
<dbReference type="Proteomes" id="UP001159363">
    <property type="component" value="Chromosome 9"/>
</dbReference>
<comment type="caution">
    <text evidence="1">The sequence shown here is derived from an EMBL/GenBank/DDBJ whole genome shotgun (WGS) entry which is preliminary data.</text>
</comment>
<dbReference type="PANTHER" id="PTHR47831:SF1">
    <property type="entry name" value="GENERAL TRANSCRIPTION FACTOR II-I REPEAT DOMAIN-CONTAINING PROTEIN 2A-RELATED"/>
    <property type="match status" value="1"/>
</dbReference>
<organism evidence="1 2">
    <name type="scientific">Dryococelus australis</name>
    <dbReference type="NCBI Taxonomy" id="614101"/>
    <lineage>
        <taxon>Eukaryota</taxon>
        <taxon>Metazoa</taxon>
        <taxon>Ecdysozoa</taxon>
        <taxon>Arthropoda</taxon>
        <taxon>Hexapoda</taxon>
        <taxon>Insecta</taxon>
        <taxon>Pterygota</taxon>
        <taxon>Neoptera</taxon>
        <taxon>Polyneoptera</taxon>
        <taxon>Phasmatodea</taxon>
        <taxon>Verophasmatodea</taxon>
        <taxon>Anareolatae</taxon>
        <taxon>Phasmatidae</taxon>
        <taxon>Eurycanthinae</taxon>
        <taxon>Dryococelus</taxon>
    </lineage>
</organism>
<proteinExistence type="predicted"/>
<dbReference type="EMBL" id="JARBHB010000010">
    <property type="protein sequence ID" value="KAJ8874369.1"/>
    <property type="molecule type" value="Genomic_DNA"/>
</dbReference>
<evidence type="ECO:0000313" key="1">
    <source>
        <dbReference type="EMBL" id="KAJ8874369.1"/>
    </source>
</evidence>
<accession>A0ABQ9GQR2</accession>
<dbReference type="PANTHER" id="PTHR47831">
    <property type="entry name" value="GENERAL TRANSCRIPTION FACTOR II-I REPEAT DOMAIN-CONTAINING PROTEIN 2"/>
    <property type="match status" value="1"/>
</dbReference>
<keyword evidence="2" id="KW-1185">Reference proteome</keyword>
<name>A0ABQ9GQR2_9NEOP</name>